<feature type="domain" description="RRM" evidence="10">
    <location>
        <begin position="651"/>
        <end position="729"/>
    </location>
</feature>
<dbReference type="AlphaFoldDB" id="A0A1D1VUH6"/>
<dbReference type="STRING" id="947166.A0A1D1VUH6"/>
<protein>
    <recommendedName>
        <fullName evidence="10">RRM domain-containing protein</fullName>
    </recommendedName>
</protein>
<dbReference type="InterPro" id="IPR003107">
    <property type="entry name" value="HAT"/>
</dbReference>
<dbReference type="GO" id="GO:0003723">
    <property type="term" value="F:RNA binding"/>
    <property type="evidence" value="ECO:0007669"/>
    <property type="project" value="UniProtKB-UniRule"/>
</dbReference>
<organism evidence="11 12">
    <name type="scientific">Ramazzottius varieornatus</name>
    <name type="common">Water bear</name>
    <name type="synonym">Tardigrade</name>
    <dbReference type="NCBI Taxonomy" id="947166"/>
    <lineage>
        <taxon>Eukaryota</taxon>
        <taxon>Metazoa</taxon>
        <taxon>Ecdysozoa</taxon>
        <taxon>Tardigrada</taxon>
        <taxon>Eutardigrada</taxon>
        <taxon>Parachela</taxon>
        <taxon>Hypsibioidea</taxon>
        <taxon>Ramazzottiidae</taxon>
        <taxon>Ramazzottius</taxon>
    </lineage>
</organism>
<name>A0A1D1VUH6_RAMVA</name>
<feature type="region of interest" description="Disordered" evidence="9">
    <location>
        <begin position="547"/>
        <end position="619"/>
    </location>
</feature>
<comment type="subcellular location">
    <subcellularLocation>
        <location evidence="1">Nucleus</location>
    </subcellularLocation>
</comment>
<dbReference type="Pfam" id="PF23240">
    <property type="entry name" value="HAT_PRP39_N"/>
    <property type="match status" value="1"/>
</dbReference>
<dbReference type="PANTHER" id="PTHR17204">
    <property type="entry name" value="PRE-MRNA PROCESSING PROTEIN PRP39-RELATED"/>
    <property type="match status" value="1"/>
</dbReference>
<comment type="caution">
    <text evidence="11">The sequence shown here is derived from an EMBL/GenBank/DDBJ whole genome shotgun (WGS) entry which is preliminary data.</text>
</comment>
<feature type="compositionally biased region" description="Polar residues" evidence="9">
    <location>
        <begin position="853"/>
        <end position="865"/>
    </location>
</feature>
<dbReference type="InterPro" id="IPR055433">
    <property type="entry name" value="HAT_Syf1-like_N"/>
</dbReference>
<dbReference type="Pfam" id="PF23233">
    <property type="entry name" value="HAT_Syf1_CNRKL1_N"/>
    <property type="match status" value="1"/>
</dbReference>
<evidence type="ECO:0000256" key="2">
    <source>
        <dbReference type="ARBA" id="ARBA00008644"/>
    </source>
</evidence>
<keyword evidence="4" id="KW-0747">Spliceosome</keyword>
<feature type="domain" description="RRM" evidence="10">
    <location>
        <begin position="744"/>
        <end position="821"/>
    </location>
</feature>
<keyword evidence="3" id="KW-0507">mRNA processing</keyword>
<keyword evidence="5" id="KW-0677">Repeat</keyword>
<reference evidence="11 12" key="1">
    <citation type="journal article" date="2016" name="Nat. Commun.">
        <title>Extremotolerant tardigrade genome and improved radiotolerance of human cultured cells by tardigrade-unique protein.</title>
        <authorList>
            <person name="Hashimoto T."/>
            <person name="Horikawa D.D."/>
            <person name="Saito Y."/>
            <person name="Kuwahara H."/>
            <person name="Kozuka-Hata H."/>
            <person name="Shin-I T."/>
            <person name="Minakuchi Y."/>
            <person name="Ohishi K."/>
            <person name="Motoyama A."/>
            <person name="Aizu T."/>
            <person name="Enomoto A."/>
            <person name="Kondo K."/>
            <person name="Tanaka S."/>
            <person name="Hara Y."/>
            <person name="Koshikawa S."/>
            <person name="Sagara H."/>
            <person name="Miura T."/>
            <person name="Yokobori S."/>
            <person name="Miyagawa K."/>
            <person name="Suzuki Y."/>
            <person name="Kubo T."/>
            <person name="Oyama M."/>
            <person name="Kohara Y."/>
            <person name="Fujiyama A."/>
            <person name="Arakawa K."/>
            <person name="Katayama T."/>
            <person name="Toyoda A."/>
            <person name="Kunieda T."/>
        </authorList>
    </citation>
    <scope>NUCLEOTIDE SEQUENCE [LARGE SCALE GENOMIC DNA]</scope>
    <source>
        <strain evidence="11 12">YOKOZUNA-1</strain>
    </source>
</reference>
<dbReference type="SUPFAM" id="SSF54928">
    <property type="entry name" value="RNA-binding domain, RBD"/>
    <property type="match status" value="2"/>
</dbReference>
<dbReference type="GO" id="GO:0006397">
    <property type="term" value="P:mRNA processing"/>
    <property type="evidence" value="ECO:0007669"/>
    <property type="project" value="UniProtKB-KW"/>
</dbReference>
<evidence type="ECO:0000259" key="10">
    <source>
        <dbReference type="PROSITE" id="PS50102"/>
    </source>
</evidence>
<feature type="region of interest" description="Disordered" evidence="9">
    <location>
        <begin position="819"/>
        <end position="910"/>
    </location>
</feature>
<keyword evidence="12" id="KW-1185">Reference proteome</keyword>
<dbReference type="Proteomes" id="UP000186922">
    <property type="component" value="Unassembled WGS sequence"/>
</dbReference>
<accession>A0A1D1VUH6</accession>
<evidence type="ECO:0000256" key="7">
    <source>
        <dbReference type="ARBA" id="ARBA00023242"/>
    </source>
</evidence>
<evidence type="ECO:0000313" key="12">
    <source>
        <dbReference type="Proteomes" id="UP000186922"/>
    </source>
</evidence>
<feature type="region of interest" description="Disordered" evidence="9">
    <location>
        <begin position="1"/>
        <end position="39"/>
    </location>
</feature>
<evidence type="ECO:0000256" key="8">
    <source>
        <dbReference type="PROSITE-ProRule" id="PRU00176"/>
    </source>
</evidence>
<dbReference type="SMART" id="SM00360">
    <property type="entry name" value="RRM"/>
    <property type="match status" value="2"/>
</dbReference>
<evidence type="ECO:0000256" key="3">
    <source>
        <dbReference type="ARBA" id="ARBA00022664"/>
    </source>
</evidence>
<dbReference type="PROSITE" id="PS50102">
    <property type="entry name" value="RRM"/>
    <property type="match status" value="2"/>
</dbReference>
<dbReference type="OrthoDB" id="6770331at2759"/>
<feature type="compositionally biased region" description="Low complexity" evidence="9">
    <location>
        <begin position="868"/>
        <end position="878"/>
    </location>
</feature>
<feature type="compositionally biased region" description="Acidic residues" evidence="9">
    <location>
        <begin position="1"/>
        <end position="35"/>
    </location>
</feature>
<dbReference type="Gene3D" id="3.30.70.330">
    <property type="match status" value="2"/>
</dbReference>
<keyword evidence="7" id="KW-0539">Nucleus</keyword>
<feature type="compositionally biased region" description="Basic and acidic residues" evidence="9">
    <location>
        <begin position="572"/>
        <end position="599"/>
    </location>
</feature>
<evidence type="ECO:0000256" key="6">
    <source>
        <dbReference type="ARBA" id="ARBA00023187"/>
    </source>
</evidence>
<dbReference type="GO" id="GO:0005681">
    <property type="term" value="C:spliceosomal complex"/>
    <property type="evidence" value="ECO:0007669"/>
    <property type="project" value="UniProtKB-KW"/>
</dbReference>
<evidence type="ECO:0000256" key="9">
    <source>
        <dbReference type="SAM" id="MobiDB-lite"/>
    </source>
</evidence>
<keyword evidence="8" id="KW-0694">RNA-binding</keyword>
<dbReference type="PANTHER" id="PTHR17204:SF25">
    <property type="entry name" value="RRM DOMAIN-CONTAINING PROTEIN"/>
    <property type="match status" value="1"/>
</dbReference>
<keyword evidence="6" id="KW-0508">mRNA splicing</keyword>
<dbReference type="Pfam" id="PF00076">
    <property type="entry name" value="RRM_1"/>
    <property type="match status" value="2"/>
</dbReference>
<evidence type="ECO:0000256" key="4">
    <source>
        <dbReference type="ARBA" id="ARBA00022728"/>
    </source>
</evidence>
<dbReference type="SUPFAM" id="SSF48452">
    <property type="entry name" value="TPR-like"/>
    <property type="match status" value="1"/>
</dbReference>
<evidence type="ECO:0000256" key="5">
    <source>
        <dbReference type="ARBA" id="ARBA00022737"/>
    </source>
</evidence>
<dbReference type="InterPro" id="IPR000504">
    <property type="entry name" value="RRM_dom"/>
</dbReference>
<dbReference type="InterPro" id="IPR012677">
    <property type="entry name" value="Nucleotide-bd_a/b_plait_sf"/>
</dbReference>
<dbReference type="InterPro" id="IPR011990">
    <property type="entry name" value="TPR-like_helical_dom_sf"/>
</dbReference>
<evidence type="ECO:0000256" key="1">
    <source>
        <dbReference type="ARBA" id="ARBA00004123"/>
    </source>
</evidence>
<gene>
    <name evidence="11" type="primary">RvY_13836</name>
    <name evidence="11" type="synonym">RvY_13836.1</name>
    <name evidence="11" type="ORF">RvY_13836-1</name>
</gene>
<evidence type="ECO:0000313" key="11">
    <source>
        <dbReference type="EMBL" id="GAV03408.1"/>
    </source>
</evidence>
<dbReference type="Gene3D" id="1.25.40.10">
    <property type="entry name" value="Tetratricopeptide repeat domain"/>
    <property type="match status" value="2"/>
</dbReference>
<dbReference type="InterPro" id="IPR035979">
    <property type="entry name" value="RBD_domain_sf"/>
</dbReference>
<comment type="similarity">
    <text evidence="2">Belongs to the crooked-neck family.</text>
</comment>
<feature type="compositionally biased region" description="Polar residues" evidence="9">
    <location>
        <begin position="831"/>
        <end position="842"/>
    </location>
</feature>
<dbReference type="EMBL" id="BDGG01000009">
    <property type="protein sequence ID" value="GAV03408.1"/>
    <property type="molecule type" value="Genomic_DNA"/>
</dbReference>
<sequence>MDDNEMDQEVDGDAEMEEDDEEESSASEEEVDEEHEAAKLQQLQDAVTADPFDYDSHTLLINQAKKCAELDILRAARQRMSEIFPLTSELWRSWIADETRLHDKDNQNEVAAIVSLYERAVKDYWSVELWQNYALFITEDFSSEEAIAPVRKVFERALEEMRYHTTEGKQLWDDYRAMEQAYLAALAAAAEQSEEAKLLYEKQRQNVLSLFKRQLRCPLIGIEDTYKEFLDFVGGNPDAETEANFNKAKKQLEEMLPFELQLVEADDSNRYRVFMAYIDHESTAKRSGRAIVTLFERAMVNYCLSSELWSRYLYYIDRQMRPACSATQSLATHERSVRNIPWSFELWISYFRAAELHKADDTFMKSLFLRIKGEICSLPSQVVDIWLAYLSFLKRKLISSPLSDTIDHPHVLDLRRAFAEALAELQEMDVEKRIERYWATVEAETLDNLAKGRDLWESVMKSFQHSSKLWLEYISFERRYGDDKSCRKVLASCMRRNLDDQEAVVQKWSEFELEAGTIETLMDMQDTCRTSLKRIADRLAKLEKVRLQEEAKQSAPRKNFRNRPDVEDEEERPERAKRQHAREEDGQDGKRKRAEDVPKAAHPNGGEFKVPDIPLKPPSGTSLPNGALASAAHTRKLTFSPLEPVGAKTERTVILKNLNYDVKEEAIFDFFTPIGEIKDIRFAKDARKKNVSRGFCYVEFVKADSVAKAVAMDRQELAGRPVFIEKEGQRENFYRGCGPGETRNKLFVKNLHANVTEPQLMDIFSKFEKMQKVDIVLNRSGKCKGFAYVQFADAASAAKAMEGTNDTELHGRRMVVAISNPPAQSHRAAQEVSTKRTGTAASLSAEARKSKSHVQLQPRSVSLRNGSDRPSPSDLPSSAQGSTGTAALPSAPLLPSKKDNSYFQSLLQKK</sequence>
<proteinExistence type="inferred from homology"/>
<dbReference type="GO" id="GO:0008380">
    <property type="term" value="P:RNA splicing"/>
    <property type="evidence" value="ECO:0007669"/>
    <property type="project" value="UniProtKB-KW"/>
</dbReference>
<feature type="compositionally biased region" description="Polar residues" evidence="9">
    <location>
        <begin position="901"/>
        <end position="910"/>
    </location>
</feature>
<dbReference type="SMART" id="SM00386">
    <property type="entry name" value="HAT"/>
    <property type="match status" value="8"/>
</dbReference>